<dbReference type="Pfam" id="PF07715">
    <property type="entry name" value="Plug"/>
    <property type="match status" value="1"/>
</dbReference>
<keyword evidence="8" id="KW-0732">Signal</keyword>
<dbReference type="InterPro" id="IPR008969">
    <property type="entry name" value="CarboxyPept-like_regulatory"/>
</dbReference>
<dbReference type="InterPro" id="IPR039426">
    <property type="entry name" value="TonB-dep_rcpt-like"/>
</dbReference>
<evidence type="ECO:0000256" key="8">
    <source>
        <dbReference type="SAM" id="SignalP"/>
    </source>
</evidence>
<keyword evidence="6 7" id="KW-0998">Cell outer membrane</keyword>
<evidence type="ECO:0000256" key="6">
    <source>
        <dbReference type="ARBA" id="ARBA00023237"/>
    </source>
</evidence>
<reference evidence="10 11" key="1">
    <citation type="submission" date="2018-02" db="EMBL/GenBank/DDBJ databases">
        <title>The draft genome of Sphingobacterium sp. 5JN-11.</title>
        <authorList>
            <person name="Liu L."/>
            <person name="Li L."/>
            <person name="Liang L."/>
            <person name="Zhang X."/>
            <person name="Wang T."/>
        </authorList>
    </citation>
    <scope>NUCLEOTIDE SEQUENCE [LARGE SCALE GENOMIC DNA]</scope>
    <source>
        <strain evidence="10 11">5JN-11</strain>
    </source>
</reference>
<dbReference type="SUPFAM" id="SSF56935">
    <property type="entry name" value="Porins"/>
    <property type="match status" value="1"/>
</dbReference>
<dbReference type="Gene3D" id="2.60.40.1120">
    <property type="entry name" value="Carboxypeptidase-like, regulatory domain"/>
    <property type="match status" value="1"/>
</dbReference>
<dbReference type="AlphaFoldDB" id="A0A2S9J3K5"/>
<comment type="subcellular location">
    <subcellularLocation>
        <location evidence="1 7">Cell outer membrane</location>
        <topology evidence="1 7">Multi-pass membrane protein</topology>
    </subcellularLocation>
</comment>
<dbReference type="OrthoDB" id="9768177at2"/>
<feature type="domain" description="TonB-dependent receptor plug" evidence="9">
    <location>
        <begin position="122"/>
        <end position="228"/>
    </location>
</feature>
<dbReference type="InterPro" id="IPR037066">
    <property type="entry name" value="Plug_dom_sf"/>
</dbReference>
<accession>A0A2S9J3K5</accession>
<keyword evidence="4 7" id="KW-0812">Transmembrane</keyword>
<dbReference type="Proteomes" id="UP000239711">
    <property type="component" value="Unassembled WGS sequence"/>
</dbReference>
<dbReference type="NCBIfam" id="TIGR04057">
    <property type="entry name" value="SusC_RagA_signa"/>
    <property type="match status" value="1"/>
</dbReference>
<comment type="caution">
    <text evidence="10">The sequence shown here is derived from an EMBL/GenBank/DDBJ whole genome shotgun (WGS) entry which is preliminary data.</text>
</comment>
<gene>
    <name evidence="10" type="ORF">C5745_11060</name>
</gene>
<feature type="signal peptide" evidence="8">
    <location>
        <begin position="1"/>
        <end position="26"/>
    </location>
</feature>
<feature type="chain" id="PRO_5015691078" description="TonB-dependent receptor plug domain-containing protein" evidence="8">
    <location>
        <begin position="27"/>
        <end position="1066"/>
    </location>
</feature>
<evidence type="ECO:0000256" key="1">
    <source>
        <dbReference type="ARBA" id="ARBA00004571"/>
    </source>
</evidence>
<dbReference type="Pfam" id="PF13715">
    <property type="entry name" value="CarbopepD_reg_2"/>
    <property type="match status" value="1"/>
</dbReference>
<evidence type="ECO:0000313" key="11">
    <source>
        <dbReference type="Proteomes" id="UP000239711"/>
    </source>
</evidence>
<sequence>MKHLNFIKPYVFRISCLLFMLVQVIAVQGQSPVSGIVLDDQKTPLTGVTVKTRGGAQVVSTDEKGAFELSGEKYPVVLELSYIGYETTSVSVSSDQPITVTMTSGGSKLDEVVVVAYGTQKRRNIVGSVAQIGGEELSKAPTMNITNSLAGRIPGLTTLQQSGRPGADDATLRIRGVSTYGNAAPLIIIDGVERASFSYLDPTEIESLSFLKDAISTAPYGVRGSNGIIMITTKKGQQGKPKFSYNAAVNIGQNTRFPEFLNGPDYMEWYNKGVEVDNDYLTHTGASAQPILYDPALIEAVRNGTNTNPLFGDTDWIGMLVGRNSVSQNHSLTMNGGTERLSYFGAVSHMHQDGVVENTNFKRYNVRSNVDAKINEYITAGINIGLRQELTNTPGIAPDNTAYMNPFYQAVRMLPNMPMYAENGLPVSYNSNAGWVNPIAAVQNSGYQKWTRNILEGTANINVKVPGVPGLEARVITSFDWTGRSTKGWLTPYETMGRAREQVTGDFTHLTTLPGITKNSVRQSYQNTQRKTFQPAIQYNRVFGEDHAVGLLAVYDYSRLEGFIFSAGASNLPIDIIQDIDFGSAEDDDRIAPTGGTNTPESKAGYVFRGTYAYKDRYLLEVASRWDASVWFAPHNRWDIFPSIGLGWIASDEQFFKDNISFVDFLKIKGSYGKTGNDQVGNARFAYLATLSLNDRPVVVMDGQPVKALYTNAIANPDVRWETTYTRSVGFESIFMNGKLGLDFEWYYKLTKDILGQVGNLYPPSVGGYFPAIANIGEADNRGFDAQLRYNERFGDFQLRLTGNINWARNRYLKLNEGDNIPSWQSLIGKPIGTKIGFVVDGMVQSWEEAADTPSPSGGVVAPGFFKYRDLNGDGRITRNDDMTYIGRPNMPELMYGLNIDLAYKGFDLSALLQGAGLSSVNLAGTYEGSSGTSGVDDNTPFTRTFYGYGNSPYFLVENAWRPDNPDAEFPRLTAYKAQLSAHNAHKNSGWERKGDYLRLKSVQIGYTLPQRWIADAKLQQVRFYATGSNLMTFDYLKYLDPEMPNVNNGFYPQQRIYAFGVNVTF</sequence>
<evidence type="ECO:0000256" key="7">
    <source>
        <dbReference type="PROSITE-ProRule" id="PRU01360"/>
    </source>
</evidence>
<name>A0A2S9J3K5_9SPHI</name>
<keyword evidence="2 7" id="KW-0813">Transport</keyword>
<evidence type="ECO:0000256" key="3">
    <source>
        <dbReference type="ARBA" id="ARBA00022452"/>
    </source>
</evidence>
<dbReference type="InterPro" id="IPR023996">
    <property type="entry name" value="TonB-dep_OMP_SusC/RagA"/>
</dbReference>
<keyword evidence="5 7" id="KW-0472">Membrane</keyword>
<dbReference type="NCBIfam" id="TIGR04056">
    <property type="entry name" value="OMP_RagA_SusC"/>
    <property type="match status" value="1"/>
</dbReference>
<proteinExistence type="inferred from homology"/>
<dbReference type="FunFam" id="2.170.130.10:FF:000003">
    <property type="entry name" value="SusC/RagA family TonB-linked outer membrane protein"/>
    <property type="match status" value="1"/>
</dbReference>
<dbReference type="PROSITE" id="PS52016">
    <property type="entry name" value="TONB_DEPENDENT_REC_3"/>
    <property type="match status" value="1"/>
</dbReference>
<evidence type="ECO:0000259" key="9">
    <source>
        <dbReference type="Pfam" id="PF07715"/>
    </source>
</evidence>
<dbReference type="InterPro" id="IPR023997">
    <property type="entry name" value="TonB-dep_OMP_SusC/RagA_CS"/>
</dbReference>
<dbReference type="Gene3D" id="2.170.130.10">
    <property type="entry name" value="TonB-dependent receptor, plug domain"/>
    <property type="match status" value="1"/>
</dbReference>
<dbReference type="RefSeq" id="WP_105717064.1">
    <property type="nucleotide sequence ID" value="NZ_PVBQ01000007.1"/>
</dbReference>
<dbReference type="InterPro" id="IPR036942">
    <property type="entry name" value="Beta-barrel_TonB_sf"/>
</dbReference>
<protein>
    <recommendedName>
        <fullName evidence="9">TonB-dependent receptor plug domain-containing protein</fullName>
    </recommendedName>
</protein>
<keyword evidence="3 7" id="KW-1134">Transmembrane beta strand</keyword>
<evidence type="ECO:0000256" key="4">
    <source>
        <dbReference type="ARBA" id="ARBA00022692"/>
    </source>
</evidence>
<dbReference type="Gene3D" id="2.40.170.20">
    <property type="entry name" value="TonB-dependent receptor, beta-barrel domain"/>
    <property type="match status" value="1"/>
</dbReference>
<dbReference type="InterPro" id="IPR012910">
    <property type="entry name" value="Plug_dom"/>
</dbReference>
<evidence type="ECO:0000256" key="5">
    <source>
        <dbReference type="ARBA" id="ARBA00023136"/>
    </source>
</evidence>
<organism evidence="10 11">
    <name type="scientific">Sphingobacterium haloxyli</name>
    <dbReference type="NCBI Taxonomy" id="2100533"/>
    <lineage>
        <taxon>Bacteria</taxon>
        <taxon>Pseudomonadati</taxon>
        <taxon>Bacteroidota</taxon>
        <taxon>Sphingobacteriia</taxon>
        <taxon>Sphingobacteriales</taxon>
        <taxon>Sphingobacteriaceae</taxon>
        <taxon>Sphingobacterium</taxon>
    </lineage>
</organism>
<dbReference type="EMBL" id="PVBQ01000007">
    <property type="protein sequence ID" value="PRD47351.1"/>
    <property type="molecule type" value="Genomic_DNA"/>
</dbReference>
<dbReference type="GO" id="GO:0009279">
    <property type="term" value="C:cell outer membrane"/>
    <property type="evidence" value="ECO:0007669"/>
    <property type="project" value="UniProtKB-SubCell"/>
</dbReference>
<dbReference type="SUPFAM" id="SSF49464">
    <property type="entry name" value="Carboxypeptidase regulatory domain-like"/>
    <property type="match status" value="1"/>
</dbReference>
<keyword evidence="11" id="KW-1185">Reference proteome</keyword>
<evidence type="ECO:0000256" key="2">
    <source>
        <dbReference type="ARBA" id="ARBA00022448"/>
    </source>
</evidence>
<comment type="similarity">
    <text evidence="7">Belongs to the TonB-dependent receptor family.</text>
</comment>
<evidence type="ECO:0000313" key="10">
    <source>
        <dbReference type="EMBL" id="PRD47351.1"/>
    </source>
</evidence>